<dbReference type="RefSeq" id="WP_204446166.1">
    <property type="nucleotide sequence ID" value="NZ_JACJKY010000008.1"/>
</dbReference>
<protein>
    <submittedName>
        <fullName evidence="2">CpXC domain-containing protein</fullName>
    </submittedName>
</protein>
<dbReference type="Pfam" id="PF14353">
    <property type="entry name" value="CpXC"/>
    <property type="match status" value="1"/>
</dbReference>
<feature type="domain" description="CpXC" evidence="1">
    <location>
        <begin position="9"/>
        <end position="132"/>
    </location>
</feature>
<organism evidence="2 3">
    <name type="scientific">Merdimmobilis hominis</name>
    <dbReference type="NCBI Taxonomy" id="2897707"/>
    <lineage>
        <taxon>Bacteria</taxon>
        <taxon>Bacillati</taxon>
        <taxon>Bacillota</taxon>
        <taxon>Clostridia</taxon>
        <taxon>Eubacteriales</taxon>
        <taxon>Oscillospiraceae</taxon>
        <taxon>Merdimmobilis</taxon>
    </lineage>
</organism>
<gene>
    <name evidence="2" type="ORF">H6A12_06730</name>
</gene>
<evidence type="ECO:0000313" key="3">
    <source>
        <dbReference type="Proteomes" id="UP000774750"/>
    </source>
</evidence>
<accession>A0A939BD87</accession>
<dbReference type="Proteomes" id="UP000774750">
    <property type="component" value="Unassembled WGS sequence"/>
</dbReference>
<dbReference type="EMBL" id="JACJKY010000008">
    <property type="protein sequence ID" value="MBM6920844.1"/>
    <property type="molecule type" value="Genomic_DNA"/>
</dbReference>
<comment type="caution">
    <text evidence="2">The sequence shown here is derived from an EMBL/GenBank/DDBJ whole genome shotgun (WGS) entry which is preliminary data.</text>
</comment>
<keyword evidence="3" id="KW-1185">Reference proteome</keyword>
<reference evidence="2" key="2">
    <citation type="journal article" date="2021" name="Sci. Rep.">
        <title>The distribution of antibiotic resistance genes in chicken gut microbiota commensals.</title>
        <authorList>
            <person name="Juricova H."/>
            <person name="Matiasovicova J."/>
            <person name="Kubasova T."/>
            <person name="Cejkova D."/>
            <person name="Rychlik I."/>
        </authorList>
    </citation>
    <scope>NUCLEOTIDE SEQUENCE</scope>
    <source>
        <strain evidence="2">An559</strain>
    </source>
</reference>
<dbReference type="InterPro" id="IPR025682">
    <property type="entry name" value="CpXC_dom"/>
</dbReference>
<proteinExistence type="predicted"/>
<reference evidence="2" key="1">
    <citation type="submission" date="2020-08" db="EMBL/GenBank/DDBJ databases">
        <authorList>
            <person name="Cejkova D."/>
            <person name="Kubasova T."/>
            <person name="Jahodarova E."/>
            <person name="Rychlik I."/>
        </authorList>
    </citation>
    <scope>NUCLEOTIDE SEQUENCE</scope>
    <source>
        <strain evidence="2">An559</strain>
    </source>
</reference>
<name>A0A939BD87_9FIRM</name>
<evidence type="ECO:0000313" key="2">
    <source>
        <dbReference type="EMBL" id="MBM6920844.1"/>
    </source>
</evidence>
<dbReference type="AlphaFoldDB" id="A0A939BD87"/>
<sequence>MSMERKETVTCPECGQEQDFIVWHSLNGDLDPEAKQQLLAGTLFHFECNNCGHRSNVNYGMLYHDMTNQVMVYYVDEDSVEETLATMNDAENKIGIPMPEYRKRIVTDQNALREKAIIFDQKLDDRVIEIIKLIYYSNASKQVPDANINAVYFLVADGKYILQFIGDKPLSAEVPVEMYEEIKRDFAEQLAAVGDKDALVDLHWASDFLKRE</sequence>
<evidence type="ECO:0000259" key="1">
    <source>
        <dbReference type="Pfam" id="PF14353"/>
    </source>
</evidence>